<keyword evidence="4" id="KW-0547">Nucleotide-binding</keyword>
<dbReference type="GO" id="GO:0005524">
    <property type="term" value="F:ATP binding"/>
    <property type="evidence" value="ECO:0007669"/>
    <property type="project" value="UniProtKB-KW"/>
</dbReference>
<evidence type="ECO:0000256" key="8">
    <source>
        <dbReference type="ARBA" id="ARBA00033408"/>
    </source>
</evidence>
<sequence>MLTELHIENLGVIDTLDLQLSEGLVALTGETGAGKTMIVEAINLLVGGRADAGMVRPGATEARVEGRFVFGDEEVILCRTIPLDGRSRAYVNGRLATVGQLAEHGLDLVDMHGQHAHQSLLGAKAQREALDAYAKVDLEPLRNARAVVTEIDAALATLGGDDRMRAREIDLLRFQVNEIIEAALQGADEDELLSREEDVLADAVNYREALWKAVAALSEESGATDNLGSAVSALSNKEPFAGFVSRLKALQSELEDVSADIRDEADSIEENPTRLDEVRQRRQLLVDLRRKYGDSLEEVIAFGDESAVRLAELESFEARAATLDQERAVAVRKLEAAQAVVGKARRDGASPLAQQVQKNLRTLAMAHALIDVSVGADPGDDVVFLLAANPGSPVMPLTKVASGGELARTMLALRLVLSSGPNTLVFDEVDAGIGGEAAVAVAQALAILGKRHQVLVVTHLPQVAAAGHAHIQVSKSVRNGKTYAQAATLGEEERIAEIARMLSGGVAEATALEHARELLRDSHKSDSANQAPSKRSRR</sequence>
<evidence type="ECO:0000259" key="11">
    <source>
        <dbReference type="Pfam" id="PF02463"/>
    </source>
</evidence>
<evidence type="ECO:0000256" key="10">
    <source>
        <dbReference type="SAM" id="MobiDB-lite"/>
    </source>
</evidence>
<evidence type="ECO:0000256" key="4">
    <source>
        <dbReference type="ARBA" id="ARBA00022741"/>
    </source>
</evidence>
<keyword evidence="7 9" id="KW-0234">DNA repair</keyword>
<dbReference type="InterPro" id="IPR027417">
    <property type="entry name" value="P-loop_NTPase"/>
</dbReference>
<dbReference type="InterPro" id="IPR004604">
    <property type="entry name" value="DNA_recomb/repair_RecN"/>
</dbReference>
<dbReference type="GO" id="GO:0006310">
    <property type="term" value="P:DNA recombination"/>
    <property type="evidence" value="ECO:0007669"/>
    <property type="project" value="InterPro"/>
</dbReference>
<name>D0U610_9ACTN</name>
<evidence type="ECO:0000256" key="1">
    <source>
        <dbReference type="ARBA" id="ARBA00003618"/>
    </source>
</evidence>
<protein>
    <recommendedName>
        <fullName evidence="3 9">DNA repair protein RecN</fullName>
    </recommendedName>
    <alternativeName>
        <fullName evidence="8 9">Recombination protein N</fullName>
    </alternativeName>
</protein>
<dbReference type="GO" id="GO:0009432">
    <property type="term" value="P:SOS response"/>
    <property type="evidence" value="ECO:0007669"/>
    <property type="project" value="TreeGrafter"/>
</dbReference>
<dbReference type="CDD" id="cd03241">
    <property type="entry name" value="ABC_RecN"/>
    <property type="match status" value="2"/>
</dbReference>
<evidence type="ECO:0000256" key="6">
    <source>
        <dbReference type="ARBA" id="ARBA00022840"/>
    </source>
</evidence>
<dbReference type="Gene3D" id="3.40.50.300">
    <property type="entry name" value="P-loop containing nucleotide triphosphate hydrolases"/>
    <property type="match status" value="2"/>
</dbReference>
<evidence type="ECO:0000313" key="12">
    <source>
        <dbReference type="EMBL" id="ACY25327.1"/>
    </source>
</evidence>
<feature type="compositionally biased region" description="Polar residues" evidence="10">
    <location>
        <begin position="527"/>
        <end position="538"/>
    </location>
</feature>
<dbReference type="SUPFAM" id="SSF52540">
    <property type="entry name" value="P-loop containing nucleoside triphosphate hydrolases"/>
    <property type="match status" value="1"/>
</dbReference>
<dbReference type="PIRSF" id="PIRSF003128">
    <property type="entry name" value="RecN"/>
    <property type="match status" value="1"/>
</dbReference>
<dbReference type="Pfam" id="PF02463">
    <property type="entry name" value="SMC_N"/>
    <property type="match status" value="1"/>
</dbReference>
<proteinExistence type="inferred from homology"/>
<feature type="domain" description="RecF/RecN/SMC N-terminal" evidence="11">
    <location>
        <begin position="2"/>
        <end position="475"/>
    </location>
</feature>
<comment type="function">
    <text evidence="1 9">May be involved in recombinational repair of damaged DNA.</text>
</comment>
<keyword evidence="6" id="KW-0067">ATP-binding</keyword>
<feature type="region of interest" description="Disordered" evidence="10">
    <location>
        <begin position="518"/>
        <end position="538"/>
    </location>
</feature>
<evidence type="ECO:0000256" key="9">
    <source>
        <dbReference type="PIRNR" id="PIRNR003128"/>
    </source>
</evidence>
<dbReference type="PANTHER" id="PTHR11059">
    <property type="entry name" value="DNA REPAIR PROTEIN RECN"/>
    <property type="match status" value="1"/>
</dbReference>
<evidence type="ECO:0000256" key="3">
    <source>
        <dbReference type="ARBA" id="ARBA00021315"/>
    </source>
</evidence>
<evidence type="ECO:0000256" key="7">
    <source>
        <dbReference type="ARBA" id="ARBA00023204"/>
    </source>
</evidence>
<accession>D0U610</accession>
<dbReference type="PANTHER" id="PTHR11059:SF0">
    <property type="entry name" value="DNA REPAIR PROTEIN RECN"/>
    <property type="match status" value="1"/>
</dbReference>
<keyword evidence="5 9" id="KW-0227">DNA damage</keyword>
<dbReference type="GO" id="GO:0043590">
    <property type="term" value="C:bacterial nucleoid"/>
    <property type="evidence" value="ECO:0007669"/>
    <property type="project" value="TreeGrafter"/>
</dbReference>
<dbReference type="InterPro" id="IPR003395">
    <property type="entry name" value="RecF/RecN/SMC_N"/>
</dbReference>
<dbReference type="NCBIfam" id="TIGR00634">
    <property type="entry name" value="recN"/>
    <property type="match status" value="1"/>
</dbReference>
<dbReference type="GO" id="GO:0006281">
    <property type="term" value="P:DNA repair"/>
    <property type="evidence" value="ECO:0007669"/>
    <property type="project" value="UniProtKB-KW"/>
</dbReference>
<reference evidence="12" key="1">
    <citation type="journal article" date="2009" name="Environ. Microbiol.">
        <title>Comparative analyses of actinobacterial genomic fragments from Lake Kinneret.</title>
        <authorList>
            <person name="Philosof A."/>
            <person name="Sabehi G."/>
            <person name="Beja O."/>
        </authorList>
    </citation>
    <scope>NUCLEOTIDE SEQUENCE</scope>
</reference>
<organism evidence="12">
    <name type="scientific">uncultured Actinomycetes bacterium</name>
    <dbReference type="NCBI Taxonomy" id="152507"/>
    <lineage>
        <taxon>Bacteria</taxon>
        <taxon>Bacillati</taxon>
        <taxon>Actinomycetota</taxon>
        <taxon>Actinomycetes</taxon>
        <taxon>environmental samples</taxon>
    </lineage>
</organism>
<comment type="similarity">
    <text evidence="2 9">Belongs to the RecN family.</text>
</comment>
<evidence type="ECO:0000256" key="5">
    <source>
        <dbReference type="ARBA" id="ARBA00022763"/>
    </source>
</evidence>
<evidence type="ECO:0000256" key="2">
    <source>
        <dbReference type="ARBA" id="ARBA00009441"/>
    </source>
</evidence>
<dbReference type="AlphaFoldDB" id="D0U610"/>
<dbReference type="EMBL" id="GQ387491">
    <property type="protein sequence ID" value="ACY25327.1"/>
    <property type="molecule type" value="Genomic_DNA"/>
</dbReference>